<gene>
    <name evidence="2" type="ORF">GNP35_07375</name>
</gene>
<dbReference type="Pfam" id="PF11859">
    <property type="entry name" value="DUF3379"/>
    <property type="match status" value="1"/>
</dbReference>
<dbReference type="InterPro" id="IPR021806">
    <property type="entry name" value="DUF3379"/>
</dbReference>
<dbReference type="AlphaFoldDB" id="A0A6N8F811"/>
<sequence>MDDLTFRRRIYADPQDSGSDIKSACSADSKKAKFKADMMDFDDKLKNALMIDVPENYADRVLLNKHLNSKNNKSKINTVRWAVAASIIFAVGISTSILYPLKNTTMLISHAISHMESELDHIPTNSNYTLEQVNAKLAEFGGTLVDNIAAIKFVSFCRFEGTRSLHIVMSDKGEDVTVFIVPKDSGLSSQSTVSQNRYVGTSLSNKFADMVVITEEKSSAEDWKKRISSKINWQKA</sequence>
<dbReference type="Proteomes" id="UP000439994">
    <property type="component" value="Unassembled WGS sequence"/>
</dbReference>
<name>A0A6N8F811_9GAMM</name>
<accession>A0A6N8F811</accession>
<evidence type="ECO:0000256" key="1">
    <source>
        <dbReference type="SAM" id="Phobius"/>
    </source>
</evidence>
<evidence type="ECO:0000313" key="3">
    <source>
        <dbReference type="Proteomes" id="UP000439994"/>
    </source>
</evidence>
<organism evidence="2 3">
    <name type="scientific">Psychrosphaera haliotis</name>
    <dbReference type="NCBI Taxonomy" id="555083"/>
    <lineage>
        <taxon>Bacteria</taxon>
        <taxon>Pseudomonadati</taxon>
        <taxon>Pseudomonadota</taxon>
        <taxon>Gammaproteobacteria</taxon>
        <taxon>Alteromonadales</taxon>
        <taxon>Pseudoalteromonadaceae</taxon>
        <taxon>Psychrosphaera</taxon>
    </lineage>
</organism>
<feature type="transmembrane region" description="Helical" evidence="1">
    <location>
        <begin position="79"/>
        <end position="101"/>
    </location>
</feature>
<protein>
    <submittedName>
        <fullName evidence="2">DUF3379 family protein</fullName>
    </submittedName>
</protein>
<proteinExistence type="predicted"/>
<comment type="caution">
    <text evidence="2">The sequence shown here is derived from an EMBL/GenBank/DDBJ whole genome shotgun (WGS) entry which is preliminary data.</text>
</comment>
<keyword evidence="1" id="KW-0472">Membrane</keyword>
<dbReference type="EMBL" id="WOCD01000003">
    <property type="protein sequence ID" value="MUH72314.1"/>
    <property type="molecule type" value="Genomic_DNA"/>
</dbReference>
<evidence type="ECO:0000313" key="2">
    <source>
        <dbReference type="EMBL" id="MUH72314.1"/>
    </source>
</evidence>
<reference evidence="2 3" key="1">
    <citation type="submission" date="2019-11" db="EMBL/GenBank/DDBJ databases">
        <title>P. haliotis isolates from Z. marina roots.</title>
        <authorList>
            <person name="Cohen M."/>
            <person name="Jospin G."/>
            <person name="Eisen J.A."/>
            <person name="Coil D.A."/>
        </authorList>
    </citation>
    <scope>NUCLEOTIDE SEQUENCE [LARGE SCALE GENOMIC DNA]</scope>
    <source>
        <strain evidence="2 3">UCD-MCMsp1aY</strain>
    </source>
</reference>
<keyword evidence="3" id="KW-1185">Reference proteome</keyword>
<dbReference type="OrthoDB" id="6195578at2"/>
<dbReference type="RefSeq" id="WP_155695503.1">
    <property type="nucleotide sequence ID" value="NZ_WOCD01000003.1"/>
</dbReference>
<keyword evidence="1" id="KW-0812">Transmembrane</keyword>
<keyword evidence="1" id="KW-1133">Transmembrane helix</keyword>